<evidence type="ECO:0000313" key="3">
    <source>
        <dbReference type="Proteomes" id="UP000311382"/>
    </source>
</evidence>
<feature type="region of interest" description="Disordered" evidence="1">
    <location>
        <begin position="107"/>
        <end position="151"/>
    </location>
</feature>
<gene>
    <name evidence="2" type="ORF">DMC30DRAFT_445891</name>
</gene>
<feature type="region of interest" description="Disordered" evidence="1">
    <location>
        <begin position="338"/>
        <end position="471"/>
    </location>
</feature>
<organism evidence="2 3">
    <name type="scientific">Rhodotorula diobovata</name>
    <dbReference type="NCBI Taxonomy" id="5288"/>
    <lineage>
        <taxon>Eukaryota</taxon>
        <taxon>Fungi</taxon>
        <taxon>Dikarya</taxon>
        <taxon>Basidiomycota</taxon>
        <taxon>Pucciniomycotina</taxon>
        <taxon>Microbotryomycetes</taxon>
        <taxon>Sporidiobolales</taxon>
        <taxon>Sporidiobolaceae</taxon>
        <taxon>Rhodotorula</taxon>
    </lineage>
</organism>
<feature type="compositionally biased region" description="Basic residues" evidence="1">
    <location>
        <begin position="431"/>
        <end position="445"/>
    </location>
</feature>
<sequence>MQRSTRIIPSSRRFLSVPPTGRPVVTDKTTNVPLGRQASAGYGGSGTGPLPQAGGVPPPQPPKKSNIGFIVGTLALVGGAATYYLTLDDPKHEAAADFSKLKNAAEREAHDLRSGGARSTSEPLGPNVADPASREAARAADNARYGAERATDAVRDGAHKVADKGRDAIDEVKSWGDKLAGDARSAADRATTTRGHEFSDEVHRWGDALRSGPSERQAWKPTLDELKRFGESLRGPDREYGLEQVEKAFKSNGVDVGSVTSSSNPYLAWVGPGHSLRRGAVERKLRDFEYESKSALEKAGDSVKGEYERAKSAASNAAQDIKSEVRSLSTRVSVVSHVNATHRRCARRPRAGPTGARPRPRRQRTRPRPSCRVRRRRRVTRRRRGRRGRRPRRLTRRRRCRRLRRRPSRAPTRPRARPRPRARRGGTGARTRPRRPRTGSRRACSRRSGGSSVGRSRRSTRPRSSEVRELG</sequence>
<dbReference type="Proteomes" id="UP000311382">
    <property type="component" value="Unassembled WGS sequence"/>
</dbReference>
<evidence type="ECO:0000256" key="1">
    <source>
        <dbReference type="SAM" id="MobiDB-lite"/>
    </source>
</evidence>
<dbReference type="AlphaFoldDB" id="A0A5C5G025"/>
<dbReference type="STRING" id="5288.A0A5C5G025"/>
<reference evidence="2 3" key="1">
    <citation type="submission" date="2019-03" db="EMBL/GenBank/DDBJ databases">
        <title>Rhodosporidium diobovatum UCD-FST 08-225 genome sequencing, assembly, and annotation.</title>
        <authorList>
            <person name="Fakankun I.U."/>
            <person name="Fristensky B."/>
            <person name="Levin D.B."/>
        </authorList>
    </citation>
    <scope>NUCLEOTIDE SEQUENCE [LARGE SCALE GENOMIC DNA]</scope>
    <source>
        <strain evidence="2 3">UCD-FST 08-225</strain>
    </source>
</reference>
<feature type="non-terminal residue" evidence="2">
    <location>
        <position position="471"/>
    </location>
</feature>
<name>A0A5C5G025_9BASI</name>
<feature type="compositionally biased region" description="Basic residues" evidence="1">
    <location>
        <begin position="358"/>
        <end position="424"/>
    </location>
</feature>
<comment type="caution">
    <text evidence="2">The sequence shown here is derived from an EMBL/GenBank/DDBJ whole genome shotgun (WGS) entry which is preliminary data.</text>
</comment>
<keyword evidence="3" id="KW-1185">Reference proteome</keyword>
<proteinExistence type="predicted"/>
<feature type="region of interest" description="Disordered" evidence="1">
    <location>
        <begin position="1"/>
        <end position="64"/>
    </location>
</feature>
<accession>A0A5C5G025</accession>
<evidence type="ECO:0000313" key="2">
    <source>
        <dbReference type="EMBL" id="TNY21789.1"/>
    </source>
</evidence>
<dbReference type="OrthoDB" id="3203198at2759"/>
<feature type="compositionally biased region" description="Basic residues" evidence="1">
    <location>
        <begin position="340"/>
        <end position="350"/>
    </location>
</feature>
<protein>
    <submittedName>
        <fullName evidence="2">Uncharacterized protein</fullName>
    </submittedName>
</protein>
<dbReference type="EMBL" id="SOZI01000037">
    <property type="protein sequence ID" value="TNY21789.1"/>
    <property type="molecule type" value="Genomic_DNA"/>
</dbReference>